<reference evidence="1" key="2">
    <citation type="submission" date="2021-03" db="UniProtKB">
        <authorList>
            <consortium name="EnsemblPlants"/>
        </authorList>
    </citation>
    <scope>IDENTIFICATION</scope>
</reference>
<accession>A0A803MKK7</accession>
<dbReference type="EnsemblPlants" id="AUR62031348-RA">
    <property type="protein sequence ID" value="AUR62031348-RA:cds"/>
    <property type="gene ID" value="AUR62031348"/>
</dbReference>
<dbReference type="OMA" id="HEGKWIL"/>
<dbReference type="Gene3D" id="3.60.10.10">
    <property type="entry name" value="Endonuclease/exonuclease/phosphatase"/>
    <property type="match status" value="1"/>
</dbReference>
<dbReference type="PANTHER" id="PTHR33710:SF79">
    <property type="entry name" value="OS06G0205337 PROTEIN"/>
    <property type="match status" value="1"/>
</dbReference>
<evidence type="ECO:0000313" key="2">
    <source>
        <dbReference type="Proteomes" id="UP000596660"/>
    </source>
</evidence>
<dbReference type="AlphaFoldDB" id="A0A803MKK7"/>
<dbReference type="SUPFAM" id="SSF56219">
    <property type="entry name" value="DNase I-like"/>
    <property type="match status" value="1"/>
</dbReference>
<protein>
    <recommendedName>
        <fullName evidence="3">Endonuclease/exonuclease/phosphatase domain-containing protein</fullName>
    </recommendedName>
</protein>
<reference evidence="1" key="1">
    <citation type="journal article" date="2017" name="Nature">
        <title>The genome of Chenopodium quinoa.</title>
        <authorList>
            <person name="Jarvis D.E."/>
            <person name="Ho Y.S."/>
            <person name="Lightfoot D.J."/>
            <person name="Schmoeckel S.M."/>
            <person name="Li B."/>
            <person name="Borm T.J.A."/>
            <person name="Ohyanagi H."/>
            <person name="Mineta K."/>
            <person name="Michell C.T."/>
            <person name="Saber N."/>
            <person name="Kharbatia N.M."/>
            <person name="Rupper R.R."/>
            <person name="Sharp A.R."/>
            <person name="Dally N."/>
            <person name="Boughton B.A."/>
            <person name="Woo Y.H."/>
            <person name="Gao G."/>
            <person name="Schijlen E.G.W.M."/>
            <person name="Guo X."/>
            <person name="Momin A.A."/>
            <person name="Negrao S."/>
            <person name="Al-Babili S."/>
            <person name="Gehring C."/>
            <person name="Roessner U."/>
            <person name="Jung C."/>
            <person name="Murphy K."/>
            <person name="Arold S.T."/>
            <person name="Gojobori T."/>
            <person name="van der Linden C.G."/>
            <person name="van Loo E.N."/>
            <person name="Jellen E.N."/>
            <person name="Maughan P.J."/>
            <person name="Tester M."/>
        </authorList>
    </citation>
    <scope>NUCLEOTIDE SEQUENCE [LARGE SCALE GENOMIC DNA]</scope>
    <source>
        <strain evidence="1">cv. PI 614886</strain>
    </source>
</reference>
<evidence type="ECO:0000313" key="1">
    <source>
        <dbReference type="EnsemblPlants" id="AUR62031348-RA:cds"/>
    </source>
</evidence>
<dbReference type="Gramene" id="AUR62031348-RA">
    <property type="protein sequence ID" value="AUR62031348-RA:cds"/>
    <property type="gene ID" value="AUR62031348"/>
</dbReference>
<dbReference type="PANTHER" id="PTHR33710">
    <property type="entry name" value="BNAC02G09200D PROTEIN"/>
    <property type="match status" value="1"/>
</dbReference>
<dbReference type="Proteomes" id="UP000596660">
    <property type="component" value="Unplaced"/>
</dbReference>
<dbReference type="InterPro" id="IPR036691">
    <property type="entry name" value="Endo/exonu/phosph_ase_sf"/>
</dbReference>
<keyword evidence="2" id="KW-1185">Reference proteome</keyword>
<proteinExistence type="predicted"/>
<organism evidence="1 2">
    <name type="scientific">Chenopodium quinoa</name>
    <name type="common">Quinoa</name>
    <dbReference type="NCBI Taxonomy" id="63459"/>
    <lineage>
        <taxon>Eukaryota</taxon>
        <taxon>Viridiplantae</taxon>
        <taxon>Streptophyta</taxon>
        <taxon>Embryophyta</taxon>
        <taxon>Tracheophyta</taxon>
        <taxon>Spermatophyta</taxon>
        <taxon>Magnoliopsida</taxon>
        <taxon>eudicotyledons</taxon>
        <taxon>Gunneridae</taxon>
        <taxon>Pentapetalae</taxon>
        <taxon>Caryophyllales</taxon>
        <taxon>Chenopodiaceae</taxon>
        <taxon>Chenopodioideae</taxon>
        <taxon>Atripliceae</taxon>
        <taxon>Chenopodium</taxon>
    </lineage>
</organism>
<evidence type="ECO:0008006" key="3">
    <source>
        <dbReference type="Google" id="ProtNLM"/>
    </source>
</evidence>
<sequence length="344" mass="40308">MISSLADRFNIDFIFISESKCTVSSLVPYFGKRGFKGFTGIYASNNKGGNVSYYLACVYGCPYISQRDLIWNTISDLMHVHEGKWILIGDINQLESVEQKPRGNNKIPGALTFNYWLIEHKLSQILSTGVKYTWCNNRTQDPIYEQLDRAYANNDWNFIFPNARVWNLPIMFFDHSPIVLEINPPTMKRKIPYRMEAWCLKLKEVQALVTTSWIKQVHGSHLCKAQRKIKSCLTDLRDEKGKEILKRKDREEKAVIKWWYWRQRAKSRWDAFGDQSTSFFYKSVKERSLKAEIRSIQLDNGSWTTDQREIKLQFQAFFSKLFNGLIQEQAQAQVHQEATTVKDQ</sequence>
<name>A0A803MKK7_CHEQI</name>